<sequence length="193" mass="20605">MILFVKKGRWYLLGAVLACLFGYVLWQFALGGRTWLQTEFQPVNSSMQQLIDGQNKPQAAAQASPRQESSAASSPSVQPPESRGLPAVSPSSIPAASLQTAAPLTAQPPAGQQTAAPKANNSDTKTETRLDLNTATAEQLDALPGIGPSKAQAIVEHRTKKGKFQRVEQLLEVKGIGAKMLEKLKPLVYVATT</sequence>
<evidence type="ECO:0000259" key="2">
    <source>
        <dbReference type="SMART" id="SM00278"/>
    </source>
</evidence>
<dbReference type="Gene3D" id="1.10.150.320">
    <property type="entry name" value="Photosystem II 12 kDa extrinsic protein"/>
    <property type="match status" value="1"/>
</dbReference>
<feature type="domain" description="Helix-hairpin-helix DNA-binding motif class 1" evidence="2">
    <location>
        <begin position="168"/>
        <end position="187"/>
    </location>
</feature>
<dbReference type="SMART" id="SM00278">
    <property type="entry name" value="HhH1"/>
    <property type="match status" value="2"/>
</dbReference>
<dbReference type="RefSeq" id="WP_270885590.1">
    <property type="nucleotide sequence ID" value="NZ_JAQFVF010000089.1"/>
</dbReference>
<dbReference type="Proteomes" id="UP001596044">
    <property type="component" value="Unassembled WGS sequence"/>
</dbReference>
<dbReference type="Pfam" id="PF12836">
    <property type="entry name" value="HHH_3"/>
    <property type="match status" value="1"/>
</dbReference>
<dbReference type="PANTHER" id="PTHR21180">
    <property type="entry name" value="ENDONUCLEASE/EXONUCLEASE/PHOSPHATASE FAMILY DOMAIN-CONTAINING PROTEIN 1"/>
    <property type="match status" value="1"/>
</dbReference>
<gene>
    <name evidence="3" type="ORF">ACFPOG_18780</name>
</gene>
<accession>A0ABW0KAC8</accession>
<keyword evidence="4" id="KW-1185">Reference proteome</keyword>
<evidence type="ECO:0000313" key="3">
    <source>
        <dbReference type="EMBL" id="MFC5450299.1"/>
    </source>
</evidence>
<proteinExistence type="predicted"/>
<protein>
    <submittedName>
        <fullName evidence="3">Helix-hairpin-helix domain-containing protein</fullName>
    </submittedName>
</protein>
<reference evidence="4" key="1">
    <citation type="journal article" date="2019" name="Int. J. Syst. Evol. Microbiol.">
        <title>The Global Catalogue of Microorganisms (GCM) 10K type strain sequencing project: providing services to taxonomists for standard genome sequencing and annotation.</title>
        <authorList>
            <consortium name="The Broad Institute Genomics Platform"/>
            <consortium name="The Broad Institute Genome Sequencing Center for Infectious Disease"/>
            <person name="Wu L."/>
            <person name="Ma J."/>
        </authorList>
    </citation>
    <scope>NUCLEOTIDE SEQUENCE [LARGE SCALE GENOMIC DNA]</scope>
    <source>
        <strain evidence="4">KACC 11904</strain>
    </source>
</reference>
<evidence type="ECO:0000256" key="1">
    <source>
        <dbReference type="SAM" id="MobiDB-lite"/>
    </source>
</evidence>
<dbReference type="InterPro" id="IPR003583">
    <property type="entry name" value="Hlx-hairpin-Hlx_DNA-bd_motif"/>
</dbReference>
<name>A0ABW0KAC8_9BACL</name>
<feature type="region of interest" description="Disordered" evidence="1">
    <location>
        <begin position="47"/>
        <end position="128"/>
    </location>
</feature>
<dbReference type="SUPFAM" id="SSF47781">
    <property type="entry name" value="RuvA domain 2-like"/>
    <property type="match status" value="1"/>
</dbReference>
<dbReference type="PANTHER" id="PTHR21180:SF32">
    <property type="entry name" value="ENDONUCLEASE_EXONUCLEASE_PHOSPHATASE FAMILY DOMAIN-CONTAINING PROTEIN 1"/>
    <property type="match status" value="1"/>
</dbReference>
<feature type="domain" description="Helix-hairpin-helix DNA-binding motif class 1" evidence="2">
    <location>
        <begin position="138"/>
        <end position="157"/>
    </location>
</feature>
<dbReference type="InterPro" id="IPR010994">
    <property type="entry name" value="RuvA_2-like"/>
</dbReference>
<dbReference type="NCBIfam" id="TIGR00426">
    <property type="entry name" value="competence protein ComEA helix-hairpin-helix repeat region"/>
    <property type="match status" value="1"/>
</dbReference>
<evidence type="ECO:0000313" key="4">
    <source>
        <dbReference type="Proteomes" id="UP001596044"/>
    </source>
</evidence>
<dbReference type="InterPro" id="IPR004509">
    <property type="entry name" value="Competence_ComEA_HhH"/>
</dbReference>
<comment type="caution">
    <text evidence="3">The sequence shown here is derived from an EMBL/GenBank/DDBJ whole genome shotgun (WGS) entry which is preliminary data.</text>
</comment>
<feature type="compositionally biased region" description="Polar residues" evidence="1">
    <location>
        <begin position="47"/>
        <end position="56"/>
    </location>
</feature>
<dbReference type="InterPro" id="IPR051675">
    <property type="entry name" value="Endo/Exo/Phosphatase_dom_1"/>
</dbReference>
<feature type="compositionally biased region" description="Low complexity" evidence="1">
    <location>
        <begin position="57"/>
        <end position="119"/>
    </location>
</feature>
<organism evidence="3 4">
    <name type="scientific">Paenibacillus aestuarii</name>
    <dbReference type="NCBI Taxonomy" id="516965"/>
    <lineage>
        <taxon>Bacteria</taxon>
        <taxon>Bacillati</taxon>
        <taxon>Bacillota</taxon>
        <taxon>Bacilli</taxon>
        <taxon>Bacillales</taxon>
        <taxon>Paenibacillaceae</taxon>
        <taxon>Paenibacillus</taxon>
    </lineage>
</organism>
<dbReference type="EMBL" id="JBHSMJ010000025">
    <property type="protein sequence ID" value="MFC5450299.1"/>
    <property type="molecule type" value="Genomic_DNA"/>
</dbReference>